<keyword evidence="3 4" id="KW-0418">Kinase</keyword>
<dbReference type="Gene3D" id="3.40.50.10350">
    <property type="entry name" value="Glycerate kinase, domain 1"/>
    <property type="match status" value="1"/>
</dbReference>
<dbReference type="SUPFAM" id="SSF110738">
    <property type="entry name" value="Glycerate kinase I"/>
    <property type="match status" value="1"/>
</dbReference>
<evidence type="ECO:0000313" key="5">
    <source>
        <dbReference type="EMBL" id="MCY9278882.1"/>
    </source>
</evidence>
<dbReference type="InterPro" id="IPR036129">
    <property type="entry name" value="Glycerate_kinase_sf"/>
</dbReference>
<proteinExistence type="inferred from homology"/>
<dbReference type="PANTHER" id="PTHR21599:SF0">
    <property type="entry name" value="GLYCERATE KINASE"/>
    <property type="match status" value="1"/>
</dbReference>
<evidence type="ECO:0000256" key="1">
    <source>
        <dbReference type="ARBA" id="ARBA00006284"/>
    </source>
</evidence>
<dbReference type="AlphaFoldDB" id="A0AA90IZI3"/>
<accession>A0AA90IZI3</accession>
<evidence type="ECO:0000313" key="6">
    <source>
        <dbReference type="Proteomes" id="UP001066455"/>
    </source>
</evidence>
<dbReference type="InterPro" id="IPR004381">
    <property type="entry name" value="Glycerate_kinase"/>
</dbReference>
<organism evidence="5 6">
    <name type="scientific">Bacillus haynesii</name>
    <dbReference type="NCBI Taxonomy" id="1925021"/>
    <lineage>
        <taxon>Bacteria</taxon>
        <taxon>Bacillati</taxon>
        <taxon>Bacillota</taxon>
        <taxon>Bacilli</taxon>
        <taxon>Bacillales</taxon>
        <taxon>Bacillaceae</taxon>
        <taxon>Bacillus</taxon>
    </lineage>
</organism>
<dbReference type="EMBL" id="JALAXI010000002">
    <property type="protein sequence ID" value="MCY9278882.1"/>
    <property type="molecule type" value="Genomic_DNA"/>
</dbReference>
<gene>
    <name evidence="5" type="ORF">MOE73_02200</name>
</gene>
<dbReference type="Gene3D" id="3.90.1510.10">
    <property type="entry name" value="Glycerate kinase, domain 2"/>
    <property type="match status" value="1"/>
</dbReference>
<dbReference type="PANTHER" id="PTHR21599">
    <property type="entry name" value="GLYCERATE KINASE"/>
    <property type="match status" value="1"/>
</dbReference>
<keyword evidence="2 4" id="KW-0808">Transferase</keyword>
<name>A0AA90IZI3_9BACI</name>
<dbReference type="GO" id="GO:0031388">
    <property type="term" value="P:organic acid phosphorylation"/>
    <property type="evidence" value="ECO:0007669"/>
    <property type="project" value="UniProtKB-UniRule"/>
</dbReference>
<comment type="similarity">
    <text evidence="1 4">Belongs to the glycerate kinase type-1 family.</text>
</comment>
<evidence type="ECO:0000256" key="2">
    <source>
        <dbReference type="ARBA" id="ARBA00022679"/>
    </source>
</evidence>
<dbReference type="PIRSF" id="PIRSF006078">
    <property type="entry name" value="GlxK"/>
    <property type="match status" value="1"/>
</dbReference>
<evidence type="ECO:0000256" key="3">
    <source>
        <dbReference type="ARBA" id="ARBA00022777"/>
    </source>
</evidence>
<sequence length="376" mass="37939">MKIVIAPDSFKESMTSLEAARSIEKGFKAVLSDAEYVNIPVADGGEGTVQALVDATGGDIVHQTVTGPLGKPVKAAYGLLGDGKTAVIEMAEASGLHLVPPGQRNPLLTTTRGTGELILDAADKGVSTIIIGLGGSATNDGGAGMAAALGAKFLNRDGEEIENGGGALAEIAKIDVSGLNPKLKHIQFEAACDVDNPLTGSRGASAVFGPQKGANSEMTALLDQNLKHYAAAVKAELGCEIDSIPGAGAAGGLGAGLCAFLNAELKSGVDIVLDTLSFSERIKGADLVITGEGKIDCQTVSGKTPAGVAKRARSENIPVIAFAGSLGEGCELVYDIGISALFSIVPGISSLENALADGSSNLTRCARNVAAVWSLA</sequence>
<dbReference type="InterPro" id="IPR018193">
    <property type="entry name" value="Glyc_kinase_flavodox-like_fold"/>
</dbReference>
<dbReference type="GO" id="GO:0008887">
    <property type="term" value="F:glycerate kinase activity"/>
    <property type="evidence" value="ECO:0007669"/>
    <property type="project" value="UniProtKB-UniRule"/>
</dbReference>
<dbReference type="InterPro" id="IPR018197">
    <property type="entry name" value="Glycerate_kinase_RE-like"/>
</dbReference>
<comment type="caution">
    <text evidence="5">The sequence shown here is derived from an EMBL/GenBank/DDBJ whole genome shotgun (WGS) entry which is preliminary data.</text>
</comment>
<dbReference type="Proteomes" id="UP001066455">
    <property type="component" value="Unassembled WGS sequence"/>
</dbReference>
<dbReference type="RefSeq" id="WP_268304762.1">
    <property type="nucleotide sequence ID" value="NZ_JALAJL010000002.1"/>
</dbReference>
<dbReference type="NCBIfam" id="TIGR00045">
    <property type="entry name" value="glycerate kinase"/>
    <property type="match status" value="1"/>
</dbReference>
<evidence type="ECO:0000256" key="4">
    <source>
        <dbReference type="PIRNR" id="PIRNR006078"/>
    </source>
</evidence>
<reference evidence="5" key="1">
    <citation type="submission" date="2022-02" db="EMBL/GenBank/DDBJ databases">
        <title>Crop Bioprotection Bacillus Genome Sequencing.</title>
        <authorList>
            <person name="Dunlap C."/>
        </authorList>
    </citation>
    <scope>NUCLEOTIDE SEQUENCE</scope>
    <source>
        <strain evidence="5">T20C14</strain>
    </source>
</reference>
<protein>
    <submittedName>
        <fullName evidence="5">Glycerate kinase</fullName>
    </submittedName>
</protein>
<dbReference type="Pfam" id="PF02595">
    <property type="entry name" value="Gly_kinase"/>
    <property type="match status" value="1"/>
</dbReference>